<proteinExistence type="predicted"/>
<evidence type="ECO:0000259" key="1">
    <source>
        <dbReference type="Pfam" id="PF13672"/>
    </source>
</evidence>
<reference evidence="2 3" key="1">
    <citation type="submission" date="2024-02" db="EMBL/GenBank/DDBJ databases">
        <title>Janibacter sp. nov., isolated from gut of marine sandworm.</title>
        <authorList>
            <person name="Kim B."/>
            <person name="Jun M.O."/>
            <person name="Shin N.-R."/>
        </authorList>
    </citation>
    <scope>NUCLEOTIDE SEQUENCE [LARGE SCALE GENOMIC DNA]</scope>
    <source>
        <strain evidence="2 3">A1S7</strain>
    </source>
</reference>
<gene>
    <name evidence="2" type="ORF">V1351_01815</name>
</gene>
<organism evidence="2 3">
    <name type="scientific">Janibacter alittae</name>
    <dbReference type="NCBI Taxonomy" id="3115209"/>
    <lineage>
        <taxon>Bacteria</taxon>
        <taxon>Bacillati</taxon>
        <taxon>Actinomycetota</taxon>
        <taxon>Actinomycetes</taxon>
        <taxon>Micrococcales</taxon>
        <taxon>Intrasporangiaceae</taxon>
        <taxon>Janibacter</taxon>
    </lineage>
</organism>
<keyword evidence="3" id="KW-1185">Reference proteome</keyword>
<dbReference type="Proteomes" id="UP001382727">
    <property type="component" value="Chromosome"/>
</dbReference>
<dbReference type="Pfam" id="PF13672">
    <property type="entry name" value="PP2C_2"/>
    <property type="match status" value="1"/>
</dbReference>
<dbReference type="InterPro" id="IPR036457">
    <property type="entry name" value="PPM-type-like_dom_sf"/>
</dbReference>
<dbReference type="SUPFAM" id="SSF81606">
    <property type="entry name" value="PP2C-like"/>
    <property type="match status" value="1"/>
</dbReference>
<dbReference type="Gene3D" id="3.60.40.10">
    <property type="entry name" value="PPM-type phosphatase domain"/>
    <property type="match status" value="1"/>
</dbReference>
<name>A0ABZ2MIE2_9MICO</name>
<evidence type="ECO:0000313" key="3">
    <source>
        <dbReference type="Proteomes" id="UP001382727"/>
    </source>
</evidence>
<feature type="domain" description="PPM-type phosphatase" evidence="1">
    <location>
        <begin position="9"/>
        <end position="209"/>
    </location>
</feature>
<dbReference type="EMBL" id="CP144913">
    <property type="protein sequence ID" value="WXB76821.1"/>
    <property type="molecule type" value="Genomic_DNA"/>
</dbReference>
<sequence length="266" mass="28554">MTISAATLAGGEKNQDRYAYGDDWAFVLDGASSFATDQPEHDGGWYAERLKNALVEELTSNPDDATTDIVARAIDVAASAHDDPETCPTSTIALARWSSETVEAYVLGDSTVALIGEGDETVLTNTRVADVAPSLRKEYRSRLRQGHGFDEEHRALLQDLQEHQAMARNRPGGYWIAGAEPKAANKADLIAVQRDTLTAIVLASDGAASCVTYKTVPTWGRFAAIGPHNAVHATHAIEAADSNASQWPRSKPHDDKTAIVIDLSGD</sequence>
<evidence type="ECO:0000313" key="2">
    <source>
        <dbReference type="EMBL" id="WXB76821.1"/>
    </source>
</evidence>
<protein>
    <recommendedName>
        <fullName evidence="1">PPM-type phosphatase domain-containing protein</fullName>
    </recommendedName>
</protein>
<dbReference type="RefSeq" id="WP_338750165.1">
    <property type="nucleotide sequence ID" value="NZ_CP144913.1"/>
</dbReference>
<accession>A0ABZ2MIE2</accession>
<dbReference type="InterPro" id="IPR001932">
    <property type="entry name" value="PPM-type_phosphatase-like_dom"/>
</dbReference>